<dbReference type="HOGENOM" id="CLU_026209_10_1_6"/>
<accession>E6KVK2</accession>
<gene>
    <name evidence="2" type="primary">pldB</name>
    <name evidence="2" type="ORF">HMPREF9064_0184</name>
</gene>
<dbReference type="RefSeq" id="WP_005715864.1">
    <property type="nucleotide sequence ID" value="NZ_GL622200.1"/>
</dbReference>
<dbReference type="STRING" id="739.GCA_001059425_00257"/>
<dbReference type="Gene3D" id="3.40.50.1820">
    <property type="entry name" value="alpha/beta hydrolase"/>
    <property type="match status" value="1"/>
</dbReference>
<dbReference type="GO" id="GO:0004622">
    <property type="term" value="F:phosphatidylcholine lysophospholipase activity"/>
    <property type="evidence" value="ECO:0007669"/>
    <property type="project" value="UniProtKB-EC"/>
</dbReference>
<dbReference type="AlphaFoldDB" id="E6KVK2"/>
<dbReference type="GeneID" id="60799592"/>
<comment type="caution">
    <text evidence="2">The sequence shown here is derived from an EMBL/GenBank/DDBJ whole genome shotgun (WGS) entry which is preliminary data.</text>
</comment>
<evidence type="ECO:0000313" key="2">
    <source>
        <dbReference type="EMBL" id="EFU68311.1"/>
    </source>
</evidence>
<dbReference type="PANTHER" id="PTHR11614">
    <property type="entry name" value="PHOSPHOLIPASE-RELATED"/>
    <property type="match status" value="1"/>
</dbReference>
<dbReference type="SUPFAM" id="SSF53474">
    <property type="entry name" value="alpha/beta-Hydrolases"/>
    <property type="match status" value="1"/>
</dbReference>
<dbReference type="InterPro" id="IPR029058">
    <property type="entry name" value="AB_hydrolase_fold"/>
</dbReference>
<feature type="domain" description="Serine aminopeptidase S33" evidence="1">
    <location>
        <begin position="40"/>
        <end position="290"/>
    </location>
</feature>
<name>E6KVK2_9PAST</name>
<organism evidence="2 3">
    <name type="scientific">Aggregatibacter segnis ATCC 33393</name>
    <dbReference type="NCBI Taxonomy" id="888057"/>
    <lineage>
        <taxon>Bacteria</taxon>
        <taxon>Pseudomonadati</taxon>
        <taxon>Pseudomonadota</taxon>
        <taxon>Gammaproteobacteria</taxon>
        <taxon>Pasteurellales</taxon>
        <taxon>Pasteurellaceae</taxon>
        <taxon>Aggregatibacter</taxon>
    </lineage>
</organism>
<keyword evidence="3" id="KW-1185">Reference proteome</keyword>
<reference evidence="2 3" key="1">
    <citation type="submission" date="2010-12" db="EMBL/GenBank/DDBJ databases">
        <authorList>
            <person name="Muzny D."/>
            <person name="Qin X."/>
            <person name="Deng J."/>
            <person name="Jiang H."/>
            <person name="Liu Y."/>
            <person name="Qu J."/>
            <person name="Song X.-Z."/>
            <person name="Zhang L."/>
            <person name="Thornton R."/>
            <person name="Coyle M."/>
            <person name="Francisco L."/>
            <person name="Jackson L."/>
            <person name="Javaid M."/>
            <person name="Korchina V."/>
            <person name="Kovar C."/>
            <person name="Mata R."/>
            <person name="Mathew T."/>
            <person name="Ngo R."/>
            <person name="Nguyen L."/>
            <person name="Nguyen N."/>
            <person name="Okwuonu G."/>
            <person name="Ongeri F."/>
            <person name="Pham C."/>
            <person name="Simmons D."/>
            <person name="Wilczek-Boney K."/>
            <person name="Hale W."/>
            <person name="Jakkamsetti A."/>
            <person name="Pham P."/>
            <person name="Ruth R."/>
            <person name="San Lucas F."/>
            <person name="Warren J."/>
            <person name="Zhang J."/>
            <person name="Zhao Z."/>
            <person name="Zhou C."/>
            <person name="Zhu D."/>
            <person name="Lee S."/>
            <person name="Bess C."/>
            <person name="Blankenburg K."/>
            <person name="Forbes L."/>
            <person name="Fu Q."/>
            <person name="Gubbala S."/>
            <person name="Hirani K."/>
            <person name="Jayaseelan J.C."/>
            <person name="Lara F."/>
            <person name="Munidasa M."/>
            <person name="Palculict T."/>
            <person name="Patil S."/>
            <person name="Pu L.-L."/>
            <person name="Saada N."/>
            <person name="Tang L."/>
            <person name="Weissenberger G."/>
            <person name="Zhu Y."/>
            <person name="Hemphill L."/>
            <person name="Shang Y."/>
            <person name="Youmans B."/>
            <person name="Ayvaz T."/>
            <person name="Ross M."/>
            <person name="Santibanez J."/>
            <person name="Aqrawi P."/>
            <person name="Gross S."/>
            <person name="Joshi V."/>
            <person name="Fowler G."/>
            <person name="Nazareth L."/>
            <person name="Reid J."/>
            <person name="Worley K."/>
            <person name="Petrosino J."/>
            <person name="Highlander S."/>
            <person name="Gibbs R."/>
        </authorList>
    </citation>
    <scope>NUCLEOTIDE SEQUENCE [LARGE SCALE GENOMIC DNA]</scope>
    <source>
        <strain evidence="2 3">ATCC 33393</strain>
    </source>
</reference>
<evidence type="ECO:0000313" key="3">
    <source>
        <dbReference type="Proteomes" id="UP000032871"/>
    </source>
</evidence>
<dbReference type="InterPro" id="IPR022742">
    <property type="entry name" value="Hydrolase_4"/>
</dbReference>
<protein>
    <submittedName>
        <fullName evidence="2">Lysophospholipase L2</fullName>
        <ecNumber evidence="2">3.1.1.5</ecNumber>
    </submittedName>
</protein>
<keyword evidence="2" id="KW-0378">Hydrolase</keyword>
<dbReference type="Proteomes" id="UP000032871">
    <property type="component" value="Unassembled WGS sequence"/>
</dbReference>
<proteinExistence type="predicted"/>
<evidence type="ECO:0000259" key="1">
    <source>
        <dbReference type="Pfam" id="PF12146"/>
    </source>
</evidence>
<dbReference type="InterPro" id="IPR051044">
    <property type="entry name" value="MAG_DAG_Lipase"/>
</dbReference>
<dbReference type="EC" id="3.1.1.5" evidence="2"/>
<dbReference type="Pfam" id="PF12146">
    <property type="entry name" value="Hydrolase_4"/>
    <property type="match status" value="1"/>
</dbReference>
<sequence length="310" mass="35826">MHNIENSPLHQFAEQFPLQYLEGQRGCRLAYRHCVHQPIADKLVILVNGRVENILKWTEIAQDFYAQGYDVLLFDHRGQGYSQRLLSDSEKGHLDEFQFYAQDMAKIIENLTALYPYEQQYLLAHSLGALISTYYLANFDHQIRRAVFSAPFFGMPLSHPIRDEITLNFMMLFGQGKRYVFGKGPYKPVDVQENLLSHDSTRMQRMNEINLANPEIRLGGPTFRWAYLCLIAIKNLPKILPRIETPVLVLEAEQEQIVNNKMLEKLTALFMHGSLKKIAGAKHEILFETDDIRTPVLQQIQAFFTSTHNA</sequence>
<dbReference type="EMBL" id="AEPS01000002">
    <property type="protein sequence ID" value="EFU68311.1"/>
    <property type="molecule type" value="Genomic_DNA"/>
</dbReference>